<dbReference type="AlphaFoldDB" id="A0A9P8VER0"/>
<evidence type="ECO:0000313" key="3">
    <source>
        <dbReference type="EMBL" id="KAH6688045.1"/>
    </source>
</evidence>
<sequence length="620" mass="64102">MRARHVAAAVLLAAVSNPAVAADQQQPRPRHVPVFPRLAVPPLNVSAAAAPTSSDLGSAITILPSNPLRTSDAPWTAQNTPPPGQSVSLSDPVGYATINFNGTRVPWTSGTMRTSVTPTTTSSNCVTPATDGHTVISIVYPSTITFYGDPEDYVPPNPEMTTPQLCALPTDKSESGPDVGAGGCQYSGPWKNCEALSVGPATTSSRPRSKEVIVTFVTTDKNPSVVFSPIATPDFGKETDNQADQFPHHTAVPPRRQSELGAAHQAITASVPRETQPPPTFVITAAPTQVVINRKTFTVKPGESTHVTVEGRVFTINPTEIVGDGSTIKRPGQGRGLQITPSTTVVDDVSVVLAPSGQKSLAVIDGITVTAPMAGTTAVVAGGKNITVLPGAIGLVFPGSTTVRLVSEPQDMLTEVFVEGAEMITAIGPTLAVIGGTTISLGQGIPVIEKTVAGEVVTIGPEGIVVGSKTIGGPDAAEQDTEIKIVGGATLTQIGESVLVVNDATFTVGPGGDGPLTTEVGGEDITIGPEGVFFSTISLPYPFGPTIVTSLVASPSATVSRLPAETNRDETSSDSDENDSDSGETDEDNPVKEGHKENSARTVEASLFFMLVCTAISIWR</sequence>
<organism evidence="3 4">
    <name type="scientific">Plectosphaerella plurivora</name>
    <dbReference type="NCBI Taxonomy" id="936078"/>
    <lineage>
        <taxon>Eukaryota</taxon>
        <taxon>Fungi</taxon>
        <taxon>Dikarya</taxon>
        <taxon>Ascomycota</taxon>
        <taxon>Pezizomycotina</taxon>
        <taxon>Sordariomycetes</taxon>
        <taxon>Hypocreomycetidae</taxon>
        <taxon>Glomerellales</taxon>
        <taxon>Plectosphaerellaceae</taxon>
        <taxon>Plectosphaerella</taxon>
    </lineage>
</organism>
<gene>
    <name evidence="3" type="ORF">F5X68DRAFT_206777</name>
</gene>
<protein>
    <submittedName>
        <fullName evidence="3">Uncharacterized protein</fullName>
    </submittedName>
</protein>
<dbReference type="Proteomes" id="UP000770015">
    <property type="component" value="Unassembled WGS sequence"/>
</dbReference>
<feature type="region of interest" description="Disordered" evidence="1">
    <location>
        <begin position="70"/>
        <end position="91"/>
    </location>
</feature>
<keyword evidence="2" id="KW-0732">Signal</keyword>
<feature type="compositionally biased region" description="Acidic residues" evidence="1">
    <location>
        <begin position="572"/>
        <end position="588"/>
    </location>
</feature>
<feature type="region of interest" description="Disordered" evidence="1">
    <location>
        <begin position="558"/>
        <end position="599"/>
    </location>
</feature>
<reference evidence="3" key="1">
    <citation type="journal article" date="2021" name="Nat. Commun.">
        <title>Genetic determinants of endophytism in the Arabidopsis root mycobiome.</title>
        <authorList>
            <person name="Mesny F."/>
            <person name="Miyauchi S."/>
            <person name="Thiergart T."/>
            <person name="Pickel B."/>
            <person name="Atanasova L."/>
            <person name="Karlsson M."/>
            <person name="Huettel B."/>
            <person name="Barry K.W."/>
            <person name="Haridas S."/>
            <person name="Chen C."/>
            <person name="Bauer D."/>
            <person name="Andreopoulos W."/>
            <person name="Pangilinan J."/>
            <person name="LaButti K."/>
            <person name="Riley R."/>
            <person name="Lipzen A."/>
            <person name="Clum A."/>
            <person name="Drula E."/>
            <person name="Henrissat B."/>
            <person name="Kohler A."/>
            <person name="Grigoriev I.V."/>
            <person name="Martin F.M."/>
            <person name="Hacquard S."/>
        </authorList>
    </citation>
    <scope>NUCLEOTIDE SEQUENCE</scope>
    <source>
        <strain evidence="3">MPI-SDFR-AT-0117</strain>
    </source>
</reference>
<keyword evidence="4" id="KW-1185">Reference proteome</keyword>
<feature type="signal peptide" evidence="2">
    <location>
        <begin position="1"/>
        <end position="21"/>
    </location>
</feature>
<evidence type="ECO:0000256" key="1">
    <source>
        <dbReference type="SAM" id="MobiDB-lite"/>
    </source>
</evidence>
<evidence type="ECO:0000256" key="2">
    <source>
        <dbReference type="SAM" id="SignalP"/>
    </source>
</evidence>
<accession>A0A9P8VER0</accession>
<proteinExistence type="predicted"/>
<evidence type="ECO:0000313" key="4">
    <source>
        <dbReference type="Proteomes" id="UP000770015"/>
    </source>
</evidence>
<comment type="caution">
    <text evidence="3">The sequence shown here is derived from an EMBL/GenBank/DDBJ whole genome shotgun (WGS) entry which is preliminary data.</text>
</comment>
<dbReference type="OrthoDB" id="5420777at2759"/>
<feature type="chain" id="PRO_5040274822" evidence="2">
    <location>
        <begin position="22"/>
        <end position="620"/>
    </location>
</feature>
<dbReference type="EMBL" id="JAGSXJ010000010">
    <property type="protein sequence ID" value="KAH6688045.1"/>
    <property type="molecule type" value="Genomic_DNA"/>
</dbReference>
<feature type="compositionally biased region" description="Basic and acidic residues" evidence="1">
    <location>
        <begin position="589"/>
        <end position="599"/>
    </location>
</feature>
<name>A0A9P8VER0_9PEZI</name>